<name>A0A4Z0BWE4_9BURK</name>
<reference evidence="3 4" key="1">
    <citation type="submission" date="2019-03" db="EMBL/GenBank/DDBJ databases">
        <title>Ramlibacter henchirensis DSM 14656, whole genome shotgun sequence.</title>
        <authorList>
            <person name="Zhang X."/>
            <person name="Feng G."/>
            <person name="Zhu H."/>
        </authorList>
    </citation>
    <scope>NUCLEOTIDE SEQUENCE [LARGE SCALE GENOMIC DNA]</scope>
    <source>
        <strain evidence="3 4">DSM 14656</strain>
    </source>
</reference>
<feature type="chain" id="PRO_5021219193" evidence="2">
    <location>
        <begin position="25"/>
        <end position="323"/>
    </location>
</feature>
<dbReference type="Proteomes" id="UP000298180">
    <property type="component" value="Unassembled WGS sequence"/>
</dbReference>
<dbReference type="OrthoDB" id="8678477at2"/>
<dbReference type="Gene3D" id="3.40.190.10">
    <property type="entry name" value="Periplasmic binding protein-like II"/>
    <property type="match status" value="1"/>
</dbReference>
<evidence type="ECO:0000313" key="4">
    <source>
        <dbReference type="Proteomes" id="UP000298180"/>
    </source>
</evidence>
<comment type="caution">
    <text evidence="3">The sequence shown here is derived from an EMBL/GenBank/DDBJ whole genome shotgun (WGS) entry which is preliminary data.</text>
</comment>
<dbReference type="PANTHER" id="PTHR42928:SF5">
    <property type="entry name" value="BLR1237 PROTEIN"/>
    <property type="match status" value="1"/>
</dbReference>
<dbReference type="PIRSF" id="PIRSF017082">
    <property type="entry name" value="YflP"/>
    <property type="match status" value="1"/>
</dbReference>
<dbReference type="SUPFAM" id="SSF53850">
    <property type="entry name" value="Periplasmic binding protein-like II"/>
    <property type="match status" value="1"/>
</dbReference>
<dbReference type="Gene3D" id="3.40.190.150">
    <property type="entry name" value="Bordetella uptake gene, domain 1"/>
    <property type="match status" value="1"/>
</dbReference>
<organism evidence="3 4">
    <name type="scientific">Ramlibacter henchirensis</name>
    <dbReference type="NCBI Taxonomy" id="204072"/>
    <lineage>
        <taxon>Bacteria</taxon>
        <taxon>Pseudomonadati</taxon>
        <taxon>Pseudomonadota</taxon>
        <taxon>Betaproteobacteria</taxon>
        <taxon>Burkholderiales</taxon>
        <taxon>Comamonadaceae</taxon>
        <taxon>Ramlibacter</taxon>
    </lineage>
</organism>
<feature type="signal peptide" evidence="2">
    <location>
        <begin position="1"/>
        <end position="24"/>
    </location>
</feature>
<dbReference type="PANTHER" id="PTHR42928">
    <property type="entry name" value="TRICARBOXYLATE-BINDING PROTEIN"/>
    <property type="match status" value="1"/>
</dbReference>
<dbReference type="Pfam" id="PF03401">
    <property type="entry name" value="TctC"/>
    <property type="match status" value="1"/>
</dbReference>
<protein>
    <submittedName>
        <fullName evidence="3">Tripartite tricarboxylate transporter substrate binding protein</fullName>
    </submittedName>
</protein>
<dbReference type="InterPro" id="IPR005064">
    <property type="entry name" value="BUG"/>
</dbReference>
<dbReference type="InterPro" id="IPR042100">
    <property type="entry name" value="Bug_dom1"/>
</dbReference>
<proteinExistence type="inferred from homology"/>
<keyword evidence="2" id="KW-0732">Signal</keyword>
<keyword evidence="4" id="KW-1185">Reference proteome</keyword>
<accession>A0A4Z0BWE4</accession>
<comment type="similarity">
    <text evidence="1">Belongs to the UPF0065 (bug) family.</text>
</comment>
<evidence type="ECO:0000313" key="3">
    <source>
        <dbReference type="EMBL" id="TFZ02670.1"/>
    </source>
</evidence>
<evidence type="ECO:0000256" key="1">
    <source>
        <dbReference type="ARBA" id="ARBA00006987"/>
    </source>
</evidence>
<dbReference type="CDD" id="cd07012">
    <property type="entry name" value="PBP2_Bug_TTT"/>
    <property type="match status" value="1"/>
</dbReference>
<dbReference type="AlphaFoldDB" id="A0A4Z0BWE4"/>
<dbReference type="EMBL" id="SMLM01000002">
    <property type="protein sequence ID" value="TFZ02670.1"/>
    <property type="molecule type" value="Genomic_DNA"/>
</dbReference>
<sequence>MNRKTFISAAMATLLALGAGASLAQDYPAKPVRIMVGATAGGGTDILARMLADKFRVSMKQSFVVENRPGAANTLAADATAKAPADGYTLLVATNTGQAIAPHLLKLAYDPLKDLQPIGMVVVVPHLLLVGADEKARSAGELIAEIKANPSRYAYASSGIGSTQHIAGESLNLTAGTKAVHVPYKGSSAAHTDLIGGQVQFMLDTTSSAMGQVKAGALRALAVTTPKRLDELPNVPTVRELGMPSLEITTWYGLYTTAGTPRDVVDKLGAELQRTLKLPDVQERLRALGGQSEDLTLQQFTEFGRSEFERFGKLVKAANIKAQ</sequence>
<dbReference type="RefSeq" id="WP_135264195.1">
    <property type="nucleotide sequence ID" value="NZ_SMLM01000002.1"/>
</dbReference>
<evidence type="ECO:0000256" key="2">
    <source>
        <dbReference type="SAM" id="SignalP"/>
    </source>
</evidence>
<gene>
    <name evidence="3" type="ORF">EZ313_15570</name>
</gene>